<keyword evidence="6" id="KW-1185">Reference proteome</keyword>
<evidence type="ECO:0000256" key="1">
    <source>
        <dbReference type="ARBA" id="ARBA00007905"/>
    </source>
</evidence>
<comment type="caution">
    <text evidence="5">The sequence shown here is derived from an EMBL/GenBank/DDBJ whole genome shotgun (WGS) entry which is preliminary data.</text>
</comment>
<dbReference type="InterPro" id="IPR018170">
    <property type="entry name" value="Aldo/ket_reductase_CS"/>
</dbReference>
<dbReference type="InterPro" id="IPR036812">
    <property type="entry name" value="NAD(P)_OxRdtase_dom_sf"/>
</dbReference>
<evidence type="ECO:0000256" key="2">
    <source>
        <dbReference type="ARBA" id="ARBA00022857"/>
    </source>
</evidence>
<keyword evidence="2" id="KW-0521">NADP</keyword>
<dbReference type="PROSITE" id="PS00062">
    <property type="entry name" value="ALDOKETO_REDUCTASE_2"/>
    <property type="match status" value="2"/>
</dbReference>
<evidence type="ECO:0000313" key="6">
    <source>
        <dbReference type="Proteomes" id="UP001367676"/>
    </source>
</evidence>
<name>A0AAN9T7F1_9HEMI</name>
<dbReference type="EMBL" id="JBBCAQ010000037">
    <property type="protein sequence ID" value="KAK7574431.1"/>
    <property type="molecule type" value="Genomic_DNA"/>
</dbReference>
<evidence type="ECO:0000256" key="3">
    <source>
        <dbReference type="ARBA" id="ARBA00023002"/>
    </source>
</evidence>
<dbReference type="GO" id="GO:0016491">
    <property type="term" value="F:oxidoreductase activity"/>
    <property type="evidence" value="ECO:0007669"/>
    <property type="project" value="UniProtKB-KW"/>
</dbReference>
<dbReference type="InterPro" id="IPR023210">
    <property type="entry name" value="NADP_OxRdtase_dom"/>
</dbReference>
<proteinExistence type="inferred from homology"/>
<evidence type="ECO:0000313" key="5">
    <source>
        <dbReference type="EMBL" id="KAK7574431.1"/>
    </source>
</evidence>
<dbReference type="Gene3D" id="3.20.20.100">
    <property type="entry name" value="NADP-dependent oxidoreductase domain"/>
    <property type="match status" value="2"/>
</dbReference>
<organism evidence="5 6">
    <name type="scientific">Parthenolecanium corni</name>
    <dbReference type="NCBI Taxonomy" id="536013"/>
    <lineage>
        <taxon>Eukaryota</taxon>
        <taxon>Metazoa</taxon>
        <taxon>Ecdysozoa</taxon>
        <taxon>Arthropoda</taxon>
        <taxon>Hexapoda</taxon>
        <taxon>Insecta</taxon>
        <taxon>Pterygota</taxon>
        <taxon>Neoptera</taxon>
        <taxon>Paraneoptera</taxon>
        <taxon>Hemiptera</taxon>
        <taxon>Sternorrhyncha</taxon>
        <taxon>Coccoidea</taxon>
        <taxon>Coccidae</taxon>
        <taxon>Parthenolecanium</taxon>
    </lineage>
</organism>
<dbReference type="Pfam" id="PF00248">
    <property type="entry name" value="Aldo_ket_red"/>
    <property type="match status" value="2"/>
</dbReference>
<dbReference type="PROSITE" id="PS00798">
    <property type="entry name" value="ALDOKETO_REDUCTASE_1"/>
    <property type="match status" value="2"/>
</dbReference>
<dbReference type="SUPFAM" id="SSF51430">
    <property type="entry name" value="NAD(P)-linked oxidoreductase"/>
    <property type="match status" value="2"/>
</dbReference>
<feature type="domain" description="NADP-dependent oxidoreductase" evidence="4">
    <location>
        <begin position="19"/>
        <end position="293"/>
    </location>
</feature>
<keyword evidence="3" id="KW-0560">Oxidoreductase</keyword>
<accession>A0AAN9T7F1</accession>
<dbReference type="InterPro" id="IPR020471">
    <property type="entry name" value="AKR"/>
</dbReference>
<dbReference type="FunFam" id="3.20.20.100:FF:000006">
    <property type="entry name" value="Aldo-keto reductase family 1 member A1"/>
    <property type="match status" value="2"/>
</dbReference>
<dbReference type="PRINTS" id="PR00069">
    <property type="entry name" value="ALDKETRDTASE"/>
</dbReference>
<dbReference type="PANTHER" id="PTHR11732">
    <property type="entry name" value="ALDO/KETO REDUCTASE"/>
    <property type="match status" value="1"/>
</dbReference>
<protein>
    <recommendedName>
        <fullName evidence="4">NADP-dependent oxidoreductase domain-containing protein</fullName>
    </recommendedName>
</protein>
<comment type="similarity">
    <text evidence="1">Belongs to the aldo/keto reductase family.</text>
</comment>
<dbReference type="AlphaFoldDB" id="A0AAN9T7F1"/>
<feature type="domain" description="NADP-dependent oxidoreductase" evidence="4">
    <location>
        <begin position="330"/>
        <end position="597"/>
    </location>
</feature>
<reference evidence="5 6" key="1">
    <citation type="submission" date="2024-03" db="EMBL/GenBank/DDBJ databases">
        <title>Adaptation during the transition from Ophiocordyceps entomopathogen to insect associate is accompanied by gene loss and intensified selection.</title>
        <authorList>
            <person name="Ward C.M."/>
            <person name="Onetto C.A."/>
            <person name="Borneman A.R."/>
        </authorList>
    </citation>
    <scope>NUCLEOTIDE SEQUENCE [LARGE SCALE GENOMIC DNA]</scope>
    <source>
        <strain evidence="5">AWRI1</strain>
        <tissue evidence="5">Single Adult Female</tissue>
    </source>
</reference>
<gene>
    <name evidence="5" type="ORF">V9T40_011622</name>
</gene>
<evidence type="ECO:0000259" key="4">
    <source>
        <dbReference type="Pfam" id="PF00248"/>
    </source>
</evidence>
<dbReference type="PROSITE" id="PS00063">
    <property type="entry name" value="ALDOKETO_REDUCTASE_3"/>
    <property type="match status" value="2"/>
</dbReference>
<sequence>MSVTTTFVTFNNGMKYPILGLGTWKSKPGEVTQAVKDAIDAGYRHIDCAYVYQNEKEVGLGIKAKIDEGVVKREDLYVTSKLWLTHFRADLAPKCLENTLSNLGLDYLDLYLIHWPVAMKEGDEIFPMDENNKAIGGESNYLDAWKEMEKFVEQGLVKSIGISNFNSKQVDSILSIAKIKPVTNQVECHPYLNQKKLKEYCEGKGILITAYSPLGTPDRPNASKDDPVLLQDPLILQLAEKYKKTSAQIAIRYQIQKGNIVIPKSVTKSRIIENAAVFDFSLDESDFSALDSMKFQMRYCAFDMYMAVKIPLLSFNNGNKVPVLAIGTGSRFDPDLVTQAVEEAIDAGYRHIDCALIYGTEKKVGEAIRNKIAEGAVRREDLFITSKLWNTFHREDLVKIGIQMSLENLGLTYLDLFLIHWPMAYKEGEELSPKDDKNQIIPSDVSYTETWRAMEELVDEGLTKSIGVSNFNSQQIQDILDIARIKPVANQVECHPYLNQGRLKEFCEGQDILIMGYSPLGSPHRLKNGQDGLLQNTILLTLGEKYNKTVAQILIKYQVQRGVIVIPKSANKSRLISNADIFDFSLSDDDMKVIDMLDNGGRLCTGEEAKSHRYYPFNIEF</sequence>
<dbReference type="Proteomes" id="UP001367676">
    <property type="component" value="Unassembled WGS sequence"/>
</dbReference>